<comment type="cofactor">
    <cofactor evidence="1">
        <name>Cu(2+)</name>
        <dbReference type="ChEBI" id="CHEBI:29036"/>
    </cofactor>
</comment>
<organism evidence="4 5">
    <name type="scientific">Phialocephala subalpina</name>
    <dbReference type="NCBI Taxonomy" id="576137"/>
    <lineage>
        <taxon>Eukaryota</taxon>
        <taxon>Fungi</taxon>
        <taxon>Dikarya</taxon>
        <taxon>Ascomycota</taxon>
        <taxon>Pezizomycotina</taxon>
        <taxon>Leotiomycetes</taxon>
        <taxon>Helotiales</taxon>
        <taxon>Mollisiaceae</taxon>
        <taxon>Phialocephala</taxon>
        <taxon>Phialocephala fortinii species complex</taxon>
    </lineage>
</organism>
<reference evidence="4 5" key="1">
    <citation type="submission" date="2016-03" db="EMBL/GenBank/DDBJ databases">
        <authorList>
            <person name="Ploux O."/>
        </authorList>
    </citation>
    <scope>NUCLEOTIDE SEQUENCE [LARGE SCALE GENOMIC DNA]</scope>
    <source>
        <strain evidence="4 5">UAMH 11012</strain>
    </source>
</reference>
<dbReference type="Gene3D" id="2.70.50.70">
    <property type="match status" value="1"/>
</dbReference>
<gene>
    <name evidence="4" type="ORF">PAC_09398</name>
</gene>
<accession>A0A1L7X3D8</accession>
<keyword evidence="2" id="KW-0186">Copper</keyword>
<evidence type="ECO:0000256" key="3">
    <source>
        <dbReference type="SAM" id="SignalP"/>
    </source>
</evidence>
<sequence length="227" mass="25060">MHLLTTLSIFLLPTLILSHGIVISPPPRAPGPASLSACGKSITEIIKSDNQSGIEVLHKASVNSKDYNPSKCNILLCKGLQLEDNTKNVQHWVPGQKVKLSIWTRIPHIGWWSVGIVDSQSMLLVGGEALKTGETGSVSGFEVPGEHEGIYDDEMDEEMMIDFEIDFEIPKVFPRCVNPGDCVLQWTWFGRVVKQTYESCIDFVVTPESYSVDDGGDELESQKPISD</sequence>
<evidence type="ECO:0008006" key="6">
    <source>
        <dbReference type="Google" id="ProtNLM"/>
    </source>
</evidence>
<protein>
    <recommendedName>
        <fullName evidence="6">Chitin-binding type-4 domain-containing protein</fullName>
    </recommendedName>
</protein>
<feature type="signal peptide" evidence="3">
    <location>
        <begin position="1"/>
        <end position="18"/>
    </location>
</feature>
<evidence type="ECO:0000256" key="2">
    <source>
        <dbReference type="ARBA" id="ARBA00023008"/>
    </source>
</evidence>
<feature type="chain" id="PRO_5012634570" description="Chitin-binding type-4 domain-containing protein" evidence="3">
    <location>
        <begin position="19"/>
        <end position="227"/>
    </location>
</feature>
<dbReference type="InterPro" id="IPR052282">
    <property type="entry name" value="Starch-active_LPMO"/>
</dbReference>
<keyword evidence="5" id="KW-1185">Reference proteome</keyword>
<proteinExistence type="predicted"/>
<keyword evidence="3" id="KW-0732">Signal</keyword>
<dbReference type="Proteomes" id="UP000184330">
    <property type="component" value="Unassembled WGS sequence"/>
</dbReference>
<dbReference type="OrthoDB" id="120613at2759"/>
<dbReference type="PANTHER" id="PTHR36575:SF2">
    <property type="entry name" value="CHITIN-BINDING TYPE-4 DOMAIN-CONTAINING PROTEIN-RELATED"/>
    <property type="match status" value="1"/>
</dbReference>
<name>A0A1L7X3D8_9HELO</name>
<dbReference type="AlphaFoldDB" id="A0A1L7X3D8"/>
<evidence type="ECO:0000256" key="1">
    <source>
        <dbReference type="ARBA" id="ARBA00001973"/>
    </source>
</evidence>
<evidence type="ECO:0000313" key="5">
    <source>
        <dbReference type="Proteomes" id="UP000184330"/>
    </source>
</evidence>
<dbReference type="EMBL" id="FJOG01000014">
    <property type="protein sequence ID" value="CZR59506.1"/>
    <property type="molecule type" value="Genomic_DNA"/>
</dbReference>
<dbReference type="PANTHER" id="PTHR36575">
    <property type="entry name" value="BINDING PROTEIN, PUTATIVE (AFU_ORTHOLOGUE AFUA_1G14430)-RELATED"/>
    <property type="match status" value="1"/>
</dbReference>
<evidence type="ECO:0000313" key="4">
    <source>
        <dbReference type="EMBL" id="CZR59506.1"/>
    </source>
</evidence>